<proteinExistence type="predicted"/>
<name>A0ABU7CEJ8_9TELE</name>
<sequence length="145" mass="16388">MGRRVGEEVTSFLVQTIELEEDFSSLPCPRRIPNWLLLSGLRPCFCVLTTSPCLNPGSVPKSAFPYMTSFLCPGPRFKLLPRILLPKSALPALTQFLSPDHRNLHFYWVNKPKNLCDAFPLLPCHHPEEPKCSFLVPSQILKRGS</sequence>
<evidence type="ECO:0000313" key="1">
    <source>
        <dbReference type="EMBL" id="MED6261381.1"/>
    </source>
</evidence>
<protein>
    <submittedName>
        <fullName evidence="1">Uncharacterized protein</fullName>
    </submittedName>
</protein>
<gene>
    <name evidence="1" type="ORF">ATANTOWER_004415</name>
</gene>
<dbReference type="EMBL" id="JAHUTI010089992">
    <property type="protein sequence ID" value="MED6261381.1"/>
    <property type="molecule type" value="Genomic_DNA"/>
</dbReference>
<organism evidence="1 2">
    <name type="scientific">Ataeniobius toweri</name>
    <dbReference type="NCBI Taxonomy" id="208326"/>
    <lineage>
        <taxon>Eukaryota</taxon>
        <taxon>Metazoa</taxon>
        <taxon>Chordata</taxon>
        <taxon>Craniata</taxon>
        <taxon>Vertebrata</taxon>
        <taxon>Euteleostomi</taxon>
        <taxon>Actinopterygii</taxon>
        <taxon>Neopterygii</taxon>
        <taxon>Teleostei</taxon>
        <taxon>Neoteleostei</taxon>
        <taxon>Acanthomorphata</taxon>
        <taxon>Ovalentaria</taxon>
        <taxon>Atherinomorphae</taxon>
        <taxon>Cyprinodontiformes</taxon>
        <taxon>Goodeidae</taxon>
        <taxon>Ataeniobius</taxon>
    </lineage>
</organism>
<keyword evidence="2" id="KW-1185">Reference proteome</keyword>
<dbReference type="Proteomes" id="UP001345963">
    <property type="component" value="Unassembled WGS sequence"/>
</dbReference>
<comment type="caution">
    <text evidence="1">The sequence shown here is derived from an EMBL/GenBank/DDBJ whole genome shotgun (WGS) entry which is preliminary data.</text>
</comment>
<evidence type="ECO:0000313" key="2">
    <source>
        <dbReference type="Proteomes" id="UP001345963"/>
    </source>
</evidence>
<reference evidence="1 2" key="1">
    <citation type="submission" date="2021-07" db="EMBL/GenBank/DDBJ databases">
        <authorList>
            <person name="Palmer J.M."/>
        </authorList>
    </citation>
    <scope>NUCLEOTIDE SEQUENCE [LARGE SCALE GENOMIC DNA]</scope>
    <source>
        <strain evidence="1 2">AT_MEX2019</strain>
        <tissue evidence="1">Muscle</tissue>
    </source>
</reference>
<accession>A0ABU7CEJ8</accession>